<feature type="signal peptide" evidence="13">
    <location>
        <begin position="1"/>
        <end position="32"/>
    </location>
</feature>
<keyword evidence="13" id="KW-0732">Signal</keyword>
<dbReference type="InterPro" id="IPR000531">
    <property type="entry name" value="Beta-barrel_TonB"/>
</dbReference>
<dbReference type="Gene3D" id="2.40.170.20">
    <property type="entry name" value="TonB-dependent receptor, beta-barrel domain"/>
    <property type="match status" value="2"/>
</dbReference>
<comment type="subcellular location">
    <subcellularLocation>
        <location evidence="1 11">Cell outer membrane</location>
        <topology evidence="1 11">Multi-pass membrane protein</topology>
    </subcellularLocation>
</comment>
<evidence type="ECO:0000256" key="3">
    <source>
        <dbReference type="ARBA" id="ARBA00022452"/>
    </source>
</evidence>
<dbReference type="SUPFAM" id="SSF56935">
    <property type="entry name" value="Porins"/>
    <property type="match status" value="1"/>
</dbReference>
<dbReference type="PANTHER" id="PTHR32552:SF81">
    <property type="entry name" value="TONB-DEPENDENT OUTER MEMBRANE RECEPTOR"/>
    <property type="match status" value="1"/>
</dbReference>
<evidence type="ECO:0000313" key="17">
    <source>
        <dbReference type="Proteomes" id="UP000571950"/>
    </source>
</evidence>
<dbReference type="InterPro" id="IPR039426">
    <property type="entry name" value="TonB-dep_rcpt-like"/>
</dbReference>
<dbReference type="Pfam" id="PF00593">
    <property type="entry name" value="TonB_dep_Rec_b-barrel"/>
    <property type="match status" value="1"/>
</dbReference>
<evidence type="ECO:0000256" key="10">
    <source>
        <dbReference type="ARBA" id="ARBA00023237"/>
    </source>
</evidence>
<evidence type="ECO:0000256" key="7">
    <source>
        <dbReference type="ARBA" id="ARBA00023065"/>
    </source>
</evidence>
<feature type="domain" description="TonB-dependent receptor plug" evidence="15">
    <location>
        <begin position="61"/>
        <end position="172"/>
    </location>
</feature>
<keyword evidence="17" id="KW-1185">Reference proteome</keyword>
<evidence type="ECO:0000256" key="12">
    <source>
        <dbReference type="RuleBase" id="RU003357"/>
    </source>
</evidence>
<evidence type="ECO:0000256" key="13">
    <source>
        <dbReference type="SAM" id="SignalP"/>
    </source>
</evidence>
<keyword evidence="4" id="KW-0410">Iron transport</keyword>
<accession>A0A7W6FQX6</accession>
<organism evidence="16 17">
    <name type="scientific">Sphingobium jiangsuense</name>
    <dbReference type="NCBI Taxonomy" id="870476"/>
    <lineage>
        <taxon>Bacteria</taxon>
        <taxon>Pseudomonadati</taxon>
        <taxon>Pseudomonadota</taxon>
        <taxon>Alphaproteobacteria</taxon>
        <taxon>Sphingomonadales</taxon>
        <taxon>Sphingomonadaceae</taxon>
        <taxon>Sphingobium</taxon>
    </lineage>
</organism>
<sequence>MRSLKTPIRASLKTGAATFGLATAIIATGAFAQDETALADPSARGGIADIIVTAQRYEQSLQDTPLSVVALNGDQLAAAGVDSLDKFDTFIPNVSIGGTMAQGNAIASFAIRGIGGAPSGFVTQEGSVGVYVDDILFARPNGALLDLLDVERVEVLRGPQGTLFGRNTAGGAIRYVTKRPDFAAVSGNVRAAIGSYQRRDLSANLNLPLADTLAVRFSASQKNQDGYVTRIIDGDRLGDRNSTVMRAQARWQPTPRLDIELSADTIRTHDDGSPTVIARYEPTDLYPTALYCVAVSPTCSASNVTRGAQARALAPAGASPSGYTNAAADLAYFLGQAGGRYEVYGGLVPDTNRFKSYGLAGTIAYELSDTVTAKSLTGYRDLDQTQNQDFDRSPLPLYGLNERIGIEYFTQEFQFTGQSFADRLKWVVGAFYYWDKAEDYRRRLGSGSNSNSAYADDGSLFVNPADGIGLGELEQKFITTKSIALFGQGSFSITDGLVATLGLRWNRDTKEYTAFREGRGRIGGVAMAHTVKDSWSNLSPRFGLEYHWNDDVMTYVSAAKGFKGGGFNDTVETNCVDPQVCGLSSFAPENLWTYEVGLRSDLFDRKLRFNITGFYTDYKDQQIQYIDSAPPPTQFTVNGDATVKGVEVELMAAPIGGLLLRASGGYVHTRYNDDILGINSGIVQIARTTPYFRSPKWSYSLGASYSVPVSDAGEASFDLNWGWKDSQASTASPTNMVMLPSYGLLNGRIEYRSKAGWSIALTGNNLLDKYYLTGGFDPAGPASLDSPGLGAGRHDAVFGFEMLDLGRPREVGLELNYRF</sequence>
<evidence type="ECO:0000313" key="16">
    <source>
        <dbReference type="EMBL" id="MBB3927373.1"/>
    </source>
</evidence>
<keyword evidence="2 11" id="KW-0813">Transport</keyword>
<evidence type="ECO:0000256" key="6">
    <source>
        <dbReference type="ARBA" id="ARBA00023004"/>
    </source>
</evidence>
<dbReference type="Pfam" id="PF07715">
    <property type="entry name" value="Plug"/>
    <property type="match status" value="1"/>
</dbReference>
<dbReference type="InterPro" id="IPR036942">
    <property type="entry name" value="Beta-barrel_TonB_sf"/>
</dbReference>
<protein>
    <submittedName>
        <fullName evidence="16">Iron complex outermembrane receptor protein</fullName>
    </submittedName>
</protein>
<feature type="chain" id="PRO_5030567929" evidence="13">
    <location>
        <begin position="33"/>
        <end position="819"/>
    </location>
</feature>
<feature type="domain" description="TonB-dependent receptor-like beta-barrel" evidence="14">
    <location>
        <begin position="329"/>
        <end position="766"/>
    </location>
</feature>
<dbReference type="GO" id="GO:0006826">
    <property type="term" value="P:iron ion transport"/>
    <property type="evidence" value="ECO:0007669"/>
    <property type="project" value="UniProtKB-KW"/>
</dbReference>
<gene>
    <name evidence="16" type="ORF">GGR43_003102</name>
</gene>
<dbReference type="RefSeq" id="WP_223177472.1">
    <property type="nucleotide sequence ID" value="NZ_BSPS01000034.1"/>
</dbReference>
<dbReference type="PANTHER" id="PTHR32552">
    <property type="entry name" value="FERRICHROME IRON RECEPTOR-RELATED"/>
    <property type="match status" value="1"/>
</dbReference>
<dbReference type="GO" id="GO:0009279">
    <property type="term" value="C:cell outer membrane"/>
    <property type="evidence" value="ECO:0007669"/>
    <property type="project" value="UniProtKB-SubCell"/>
</dbReference>
<name>A0A7W6FQX6_9SPHN</name>
<evidence type="ECO:0000259" key="14">
    <source>
        <dbReference type="Pfam" id="PF00593"/>
    </source>
</evidence>
<evidence type="ECO:0000259" key="15">
    <source>
        <dbReference type="Pfam" id="PF07715"/>
    </source>
</evidence>
<comment type="similarity">
    <text evidence="11 12">Belongs to the TonB-dependent receptor family.</text>
</comment>
<dbReference type="AlphaFoldDB" id="A0A7W6FQX6"/>
<comment type="caution">
    <text evidence="16">The sequence shown here is derived from an EMBL/GenBank/DDBJ whole genome shotgun (WGS) entry which is preliminary data.</text>
</comment>
<keyword evidence="16" id="KW-0675">Receptor</keyword>
<reference evidence="16 17" key="1">
    <citation type="submission" date="2020-08" db="EMBL/GenBank/DDBJ databases">
        <title>Genomic Encyclopedia of Type Strains, Phase IV (KMG-IV): sequencing the most valuable type-strain genomes for metagenomic binning, comparative biology and taxonomic classification.</title>
        <authorList>
            <person name="Goeker M."/>
        </authorList>
    </citation>
    <scope>NUCLEOTIDE SEQUENCE [LARGE SCALE GENOMIC DNA]</scope>
    <source>
        <strain evidence="16 17">DSM 26189</strain>
    </source>
</reference>
<keyword evidence="3 11" id="KW-1134">Transmembrane beta strand</keyword>
<evidence type="ECO:0000256" key="5">
    <source>
        <dbReference type="ARBA" id="ARBA00022692"/>
    </source>
</evidence>
<dbReference type="Proteomes" id="UP000571950">
    <property type="component" value="Unassembled WGS sequence"/>
</dbReference>
<evidence type="ECO:0000256" key="11">
    <source>
        <dbReference type="PROSITE-ProRule" id="PRU01360"/>
    </source>
</evidence>
<keyword evidence="6" id="KW-0408">Iron</keyword>
<dbReference type="InterPro" id="IPR012910">
    <property type="entry name" value="Plug_dom"/>
</dbReference>
<evidence type="ECO:0000256" key="1">
    <source>
        <dbReference type="ARBA" id="ARBA00004571"/>
    </source>
</evidence>
<dbReference type="PROSITE" id="PS52016">
    <property type="entry name" value="TONB_DEPENDENT_REC_3"/>
    <property type="match status" value="1"/>
</dbReference>
<evidence type="ECO:0000256" key="8">
    <source>
        <dbReference type="ARBA" id="ARBA00023077"/>
    </source>
</evidence>
<keyword evidence="7" id="KW-0406">Ion transport</keyword>
<keyword evidence="8 12" id="KW-0798">TonB box</keyword>
<evidence type="ECO:0000256" key="9">
    <source>
        <dbReference type="ARBA" id="ARBA00023136"/>
    </source>
</evidence>
<dbReference type="EMBL" id="JACIDT010000011">
    <property type="protein sequence ID" value="MBB3927373.1"/>
    <property type="molecule type" value="Genomic_DNA"/>
</dbReference>
<evidence type="ECO:0000256" key="4">
    <source>
        <dbReference type="ARBA" id="ARBA00022496"/>
    </source>
</evidence>
<evidence type="ECO:0000256" key="2">
    <source>
        <dbReference type="ARBA" id="ARBA00022448"/>
    </source>
</evidence>
<keyword evidence="5 11" id="KW-0812">Transmembrane</keyword>
<keyword evidence="9 11" id="KW-0472">Membrane</keyword>
<keyword evidence="10 11" id="KW-0998">Cell outer membrane</keyword>
<proteinExistence type="inferred from homology"/>